<keyword evidence="1" id="KW-0472">Membrane</keyword>
<gene>
    <name evidence="2" type="primary">RvY_11878-1</name>
    <name evidence="2" type="synonym">RvY_11878.1</name>
    <name evidence="2" type="ORF">RvY_11878</name>
</gene>
<dbReference type="Proteomes" id="UP000186922">
    <property type="component" value="Unassembled WGS sequence"/>
</dbReference>
<evidence type="ECO:0000313" key="2">
    <source>
        <dbReference type="EMBL" id="GAV01117.1"/>
    </source>
</evidence>
<keyword evidence="1" id="KW-1133">Transmembrane helix</keyword>
<sequence length="233" mass="25839">MDFLSREEYEIGYRNTVKTTPHTVHLGQLSSTNIHRVVLAVILLSVGTTLFVVLYTSPDAVNHNLVEYYGLTNIIFVLVAALPLIGFWGKMRTMVSQTTVVIDVHHALNPRHASAITLSGASDFHGADISRSKVLFTLTTSVIEVIGNVLFVIFQSICLYQATIRVIQPRSTSTDMAIVCCFWVTLMTGIASLVSMIHGTVVLFILTRRMSASFYPVIVRPVVQPEKNALFLR</sequence>
<proteinExistence type="predicted"/>
<keyword evidence="1" id="KW-0812">Transmembrane</keyword>
<feature type="transmembrane region" description="Helical" evidence="1">
    <location>
        <begin position="176"/>
        <end position="206"/>
    </location>
</feature>
<name>A0A1D1VHI0_RAMVA</name>
<dbReference type="EMBL" id="BDGG01000007">
    <property type="protein sequence ID" value="GAV01117.1"/>
    <property type="molecule type" value="Genomic_DNA"/>
</dbReference>
<dbReference type="AlphaFoldDB" id="A0A1D1VHI0"/>
<organism evidence="2 3">
    <name type="scientific">Ramazzottius varieornatus</name>
    <name type="common">Water bear</name>
    <name type="synonym">Tardigrade</name>
    <dbReference type="NCBI Taxonomy" id="947166"/>
    <lineage>
        <taxon>Eukaryota</taxon>
        <taxon>Metazoa</taxon>
        <taxon>Ecdysozoa</taxon>
        <taxon>Tardigrada</taxon>
        <taxon>Eutardigrada</taxon>
        <taxon>Parachela</taxon>
        <taxon>Hypsibioidea</taxon>
        <taxon>Ramazzottiidae</taxon>
        <taxon>Ramazzottius</taxon>
    </lineage>
</organism>
<keyword evidence="3" id="KW-1185">Reference proteome</keyword>
<feature type="transmembrane region" description="Helical" evidence="1">
    <location>
        <begin position="68"/>
        <end position="88"/>
    </location>
</feature>
<evidence type="ECO:0000313" key="3">
    <source>
        <dbReference type="Proteomes" id="UP000186922"/>
    </source>
</evidence>
<evidence type="ECO:0000256" key="1">
    <source>
        <dbReference type="SAM" id="Phobius"/>
    </source>
</evidence>
<feature type="transmembrane region" description="Helical" evidence="1">
    <location>
        <begin position="134"/>
        <end position="156"/>
    </location>
</feature>
<comment type="caution">
    <text evidence="2">The sequence shown here is derived from an EMBL/GenBank/DDBJ whole genome shotgun (WGS) entry which is preliminary data.</text>
</comment>
<reference evidence="2 3" key="1">
    <citation type="journal article" date="2016" name="Nat. Commun.">
        <title>Extremotolerant tardigrade genome and improved radiotolerance of human cultured cells by tardigrade-unique protein.</title>
        <authorList>
            <person name="Hashimoto T."/>
            <person name="Horikawa D.D."/>
            <person name="Saito Y."/>
            <person name="Kuwahara H."/>
            <person name="Kozuka-Hata H."/>
            <person name="Shin-I T."/>
            <person name="Minakuchi Y."/>
            <person name="Ohishi K."/>
            <person name="Motoyama A."/>
            <person name="Aizu T."/>
            <person name="Enomoto A."/>
            <person name="Kondo K."/>
            <person name="Tanaka S."/>
            <person name="Hara Y."/>
            <person name="Koshikawa S."/>
            <person name="Sagara H."/>
            <person name="Miura T."/>
            <person name="Yokobori S."/>
            <person name="Miyagawa K."/>
            <person name="Suzuki Y."/>
            <person name="Kubo T."/>
            <person name="Oyama M."/>
            <person name="Kohara Y."/>
            <person name="Fujiyama A."/>
            <person name="Arakawa K."/>
            <person name="Katayama T."/>
            <person name="Toyoda A."/>
            <person name="Kunieda T."/>
        </authorList>
    </citation>
    <scope>NUCLEOTIDE SEQUENCE [LARGE SCALE GENOMIC DNA]</scope>
    <source>
        <strain evidence="2 3">YOKOZUNA-1</strain>
    </source>
</reference>
<protein>
    <submittedName>
        <fullName evidence="2">Uncharacterized protein</fullName>
    </submittedName>
</protein>
<feature type="transmembrane region" description="Helical" evidence="1">
    <location>
        <begin position="37"/>
        <end position="56"/>
    </location>
</feature>
<accession>A0A1D1VHI0</accession>